<evidence type="ECO:0000256" key="8">
    <source>
        <dbReference type="ARBA" id="ARBA00022960"/>
    </source>
</evidence>
<keyword evidence="9" id="KW-0573">Peptidoglycan synthesis</keyword>
<dbReference type="OrthoDB" id="9812661at2"/>
<keyword evidence="10 22" id="KW-1133">Transmembrane helix</keyword>
<dbReference type="GO" id="GO:0071555">
    <property type="term" value="P:cell wall organization"/>
    <property type="evidence" value="ECO:0007669"/>
    <property type="project" value="UniProtKB-KW"/>
</dbReference>
<evidence type="ECO:0000256" key="18">
    <source>
        <dbReference type="ARBA" id="ARBA00041418"/>
    </source>
</evidence>
<evidence type="ECO:0000256" key="4">
    <source>
        <dbReference type="ARBA" id="ARBA00022618"/>
    </source>
</evidence>
<dbReference type="EMBL" id="DF977002">
    <property type="protein sequence ID" value="GAQ25500.1"/>
    <property type="molecule type" value="Genomic_DNA"/>
</dbReference>
<organism evidence="23">
    <name type="scientific">Tepidanaerobacter syntrophicus</name>
    <dbReference type="NCBI Taxonomy" id="224999"/>
    <lineage>
        <taxon>Bacteria</taxon>
        <taxon>Bacillati</taxon>
        <taxon>Bacillota</taxon>
        <taxon>Clostridia</taxon>
        <taxon>Thermosediminibacterales</taxon>
        <taxon>Tepidanaerobacteraceae</taxon>
        <taxon>Tepidanaerobacter</taxon>
    </lineage>
</organism>
<evidence type="ECO:0000256" key="12">
    <source>
        <dbReference type="ARBA" id="ARBA00023306"/>
    </source>
</evidence>
<evidence type="ECO:0000256" key="22">
    <source>
        <dbReference type="SAM" id="Phobius"/>
    </source>
</evidence>
<keyword evidence="13" id="KW-0961">Cell wall biogenesis/degradation</keyword>
<dbReference type="PANTHER" id="PTHR30474">
    <property type="entry name" value="CELL CYCLE PROTEIN"/>
    <property type="match status" value="1"/>
</dbReference>
<dbReference type="PANTHER" id="PTHR30474:SF2">
    <property type="entry name" value="PEPTIDOGLYCAN GLYCOSYLTRANSFERASE FTSW-RELATED"/>
    <property type="match status" value="1"/>
</dbReference>
<keyword evidence="11 22" id="KW-0472">Membrane</keyword>
<comment type="similarity">
    <text evidence="16">Belongs to the SEDS family. FtsW subfamily.</text>
</comment>
<dbReference type="NCBIfam" id="TIGR02614">
    <property type="entry name" value="ftsW"/>
    <property type="match status" value="1"/>
</dbReference>
<feature type="transmembrane region" description="Helical" evidence="22">
    <location>
        <begin position="224"/>
        <end position="243"/>
    </location>
</feature>
<comment type="subcellular location">
    <subcellularLocation>
        <location evidence="1">Cell membrane</location>
        <topology evidence="1">Multi-pass membrane protein</topology>
    </subcellularLocation>
</comment>
<evidence type="ECO:0000256" key="5">
    <source>
        <dbReference type="ARBA" id="ARBA00022676"/>
    </source>
</evidence>
<dbReference type="InterPro" id="IPR001182">
    <property type="entry name" value="FtsW/RodA"/>
</dbReference>
<feature type="transmembrane region" description="Helical" evidence="22">
    <location>
        <begin position="76"/>
        <end position="96"/>
    </location>
</feature>
<accession>A0A0U9HJH3</accession>
<evidence type="ECO:0000256" key="6">
    <source>
        <dbReference type="ARBA" id="ARBA00022679"/>
    </source>
</evidence>
<feature type="transmembrane region" description="Helical" evidence="22">
    <location>
        <begin position="300"/>
        <end position="325"/>
    </location>
</feature>
<keyword evidence="7 22" id="KW-0812">Transmembrane</keyword>
<comment type="function">
    <text evidence="21">Peptidoglycan polymerase that is essential for cell division.</text>
</comment>
<keyword evidence="5" id="KW-0328">Glycosyltransferase</keyword>
<keyword evidence="3" id="KW-1003">Cell membrane</keyword>
<dbReference type="GO" id="GO:0051301">
    <property type="term" value="P:cell division"/>
    <property type="evidence" value="ECO:0007669"/>
    <property type="project" value="UniProtKB-KW"/>
</dbReference>
<gene>
    <name evidence="23" type="ORF">TSYNT_825</name>
</gene>
<feature type="transmembrane region" description="Helical" evidence="22">
    <location>
        <begin position="177"/>
        <end position="203"/>
    </location>
</feature>
<feature type="transmembrane region" description="Helical" evidence="22">
    <location>
        <begin position="102"/>
        <end position="126"/>
    </location>
</feature>
<comment type="catalytic activity">
    <reaction evidence="20">
        <text>[GlcNAc-(1-&gt;4)-Mur2Ac(oyl-L-Ala-gamma-D-Glu-L-Lys-D-Ala-D-Ala)](n)-di-trans,octa-cis-undecaprenyl diphosphate + beta-D-GlcNAc-(1-&gt;4)-Mur2Ac(oyl-L-Ala-gamma-D-Glu-L-Lys-D-Ala-D-Ala)-di-trans,octa-cis-undecaprenyl diphosphate = [GlcNAc-(1-&gt;4)-Mur2Ac(oyl-L-Ala-gamma-D-Glu-L-Lys-D-Ala-D-Ala)](n+1)-di-trans,octa-cis-undecaprenyl diphosphate + di-trans,octa-cis-undecaprenyl diphosphate + H(+)</text>
        <dbReference type="Rhea" id="RHEA:23708"/>
        <dbReference type="Rhea" id="RHEA-COMP:9602"/>
        <dbReference type="Rhea" id="RHEA-COMP:9603"/>
        <dbReference type="ChEBI" id="CHEBI:15378"/>
        <dbReference type="ChEBI" id="CHEBI:58405"/>
        <dbReference type="ChEBI" id="CHEBI:60033"/>
        <dbReference type="ChEBI" id="CHEBI:78435"/>
        <dbReference type="EC" id="2.4.99.28"/>
    </reaction>
</comment>
<name>A0A0U9HJH3_9FIRM</name>
<dbReference type="InterPro" id="IPR013438">
    <property type="entry name" value="SpoVE"/>
</dbReference>
<sequence>MRLKPPDFYILFIVLLLLSIGIIMVFSSSNVRAYYDYGDSFYFLKRQLLWCFIGIIAMIFFMNYDYHRLKQYEEIIVIGMILLLILVLVPGIGKIVNDARRWIGVGSLTFQPSELAKLGMIIYLAAGLERKGDKIKSFSMGVLPFLIVLAVVCALILKEPHMSATVIIGATTFIMLFIAGASMAHILGLGAIGGAVALALMISKPYRLQRITSFSDPWKNSTEGGYHIIQSLYALGSGGFWGLGLGKSRQKFFYLPEPQTDFIFSVIGEELGFLGAGIIIILFMVFIWRGYIIAANAPDLFGKLTAAGITTIIALQFLINVAVVTASVPVTGMTLPFISYGGSSLTITLVEVGILLNISRFAEVK</sequence>
<dbReference type="GO" id="GO:0009252">
    <property type="term" value="P:peptidoglycan biosynthetic process"/>
    <property type="evidence" value="ECO:0007669"/>
    <property type="project" value="UniProtKB-KW"/>
</dbReference>
<comment type="pathway">
    <text evidence="2">Cell wall biogenesis; peptidoglycan biosynthesis.</text>
</comment>
<dbReference type="GO" id="GO:0008955">
    <property type="term" value="F:peptidoglycan glycosyltransferase activity"/>
    <property type="evidence" value="ECO:0007669"/>
    <property type="project" value="UniProtKB-EC"/>
</dbReference>
<dbReference type="GO" id="GO:0015648">
    <property type="term" value="F:lipid-linked peptidoglycan transporter activity"/>
    <property type="evidence" value="ECO:0007669"/>
    <property type="project" value="TreeGrafter"/>
</dbReference>
<feature type="transmembrane region" description="Helical" evidence="22">
    <location>
        <begin position="7"/>
        <end position="27"/>
    </location>
</feature>
<evidence type="ECO:0000256" key="7">
    <source>
        <dbReference type="ARBA" id="ARBA00022692"/>
    </source>
</evidence>
<feature type="transmembrane region" description="Helical" evidence="22">
    <location>
        <begin position="47"/>
        <end position="64"/>
    </location>
</feature>
<keyword evidence="8" id="KW-0133">Cell shape</keyword>
<evidence type="ECO:0000256" key="21">
    <source>
        <dbReference type="ARBA" id="ARBA00049966"/>
    </source>
</evidence>
<keyword evidence="4 23" id="KW-0132">Cell division</keyword>
<evidence type="ECO:0000256" key="3">
    <source>
        <dbReference type="ARBA" id="ARBA00022475"/>
    </source>
</evidence>
<evidence type="ECO:0000256" key="17">
    <source>
        <dbReference type="ARBA" id="ARBA00041185"/>
    </source>
</evidence>
<feature type="transmembrane region" description="Helical" evidence="22">
    <location>
        <begin position="337"/>
        <end position="358"/>
    </location>
</feature>
<dbReference type="GO" id="GO:0008360">
    <property type="term" value="P:regulation of cell shape"/>
    <property type="evidence" value="ECO:0007669"/>
    <property type="project" value="UniProtKB-KW"/>
</dbReference>
<reference evidence="23" key="1">
    <citation type="journal article" date="2016" name="Genome Announc.">
        <title>Draft Genome Sequence of the Syntrophic Lactate-Degrading Bacterium Tepidanaerobacter syntrophicus JLT.</title>
        <authorList>
            <person name="Matsuura N."/>
            <person name="Ohashi A."/>
            <person name="Tourlousse D.M."/>
            <person name="Sekiguchi Y."/>
        </authorList>
    </citation>
    <scope>NUCLEOTIDE SEQUENCE [LARGE SCALE GENOMIC DNA]</scope>
    <source>
        <strain evidence="23">JL</strain>
    </source>
</reference>
<evidence type="ECO:0000256" key="10">
    <source>
        <dbReference type="ARBA" id="ARBA00022989"/>
    </source>
</evidence>
<evidence type="ECO:0000313" key="23">
    <source>
        <dbReference type="EMBL" id="GAQ25500.1"/>
    </source>
</evidence>
<evidence type="ECO:0000256" key="20">
    <source>
        <dbReference type="ARBA" id="ARBA00049902"/>
    </source>
</evidence>
<evidence type="ECO:0000256" key="15">
    <source>
        <dbReference type="ARBA" id="ARBA00033270"/>
    </source>
</evidence>
<keyword evidence="6" id="KW-0808">Transferase</keyword>
<evidence type="ECO:0000256" key="19">
    <source>
        <dbReference type="ARBA" id="ARBA00044770"/>
    </source>
</evidence>
<dbReference type="STRING" id="224999.GCA_001485475_01529"/>
<dbReference type="RefSeq" id="WP_059032918.1">
    <property type="nucleotide sequence ID" value="NZ_BSDN01000001.1"/>
</dbReference>
<dbReference type="GO" id="GO:0005886">
    <property type="term" value="C:plasma membrane"/>
    <property type="evidence" value="ECO:0007669"/>
    <property type="project" value="UniProtKB-SubCell"/>
</dbReference>
<evidence type="ECO:0000313" key="24">
    <source>
        <dbReference type="Proteomes" id="UP000062160"/>
    </source>
</evidence>
<evidence type="ECO:0000256" key="2">
    <source>
        <dbReference type="ARBA" id="ARBA00004752"/>
    </source>
</evidence>
<dbReference type="EC" id="2.4.99.28" evidence="19"/>
<evidence type="ECO:0000256" key="11">
    <source>
        <dbReference type="ARBA" id="ARBA00023136"/>
    </source>
</evidence>
<proteinExistence type="inferred from homology"/>
<dbReference type="Proteomes" id="UP000062160">
    <property type="component" value="Unassembled WGS sequence"/>
</dbReference>
<protein>
    <recommendedName>
        <fullName evidence="17">Probable peptidoglycan glycosyltransferase FtsW</fullName>
        <ecNumber evidence="19">2.4.99.28</ecNumber>
    </recommendedName>
    <alternativeName>
        <fullName evidence="18">Cell division protein FtsW</fullName>
    </alternativeName>
    <alternativeName>
        <fullName evidence="15">Cell wall polymerase</fullName>
    </alternativeName>
    <alternativeName>
        <fullName evidence="14">Peptidoglycan polymerase</fullName>
    </alternativeName>
</protein>
<dbReference type="GO" id="GO:0032153">
    <property type="term" value="C:cell division site"/>
    <property type="evidence" value="ECO:0007669"/>
    <property type="project" value="TreeGrafter"/>
</dbReference>
<keyword evidence="12" id="KW-0131">Cell cycle</keyword>
<evidence type="ECO:0000256" key="1">
    <source>
        <dbReference type="ARBA" id="ARBA00004651"/>
    </source>
</evidence>
<dbReference type="NCBIfam" id="TIGR02615">
    <property type="entry name" value="spoVE"/>
    <property type="match status" value="1"/>
</dbReference>
<dbReference type="AlphaFoldDB" id="A0A0U9HJH3"/>
<feature type="transmembrane region" description="Helical" evidence="22">
    <location>
        <begin position="138"/>
        <end position="157"/>
    </location>
</feature>
<feature type="transmembrane region" description="Helical" evidence="22">
    <location>
        <begin position="263"/>
        <end position="288"/>
    </location>
</feature>
<dbReference type="Pfam" id="PF01098">
    <property type="entry name" value="FTSW_RODA_SPOVE"/>
    <property type="match status" value="1"/>
</dbReference>
<evidence type="ECO:0000256" key="9">
    <source>
        <dbReference type="ARBA" id="ARBA00022984"/>
    </source>
</evidence>
<dbReference type="InterPro" id="IPR013437">
    <property type="entry name" value="FtsW"/>
</dbReference>
<evidence type="ECO:0000256" key="14">
    <source>
        <dbReference type="ARBA" id="ARBA00032370"/>
    </source>
</evidence>
<keyword evidence="24" id="KW-1185">Reference proteome</keyword>
<evidence type="ECO:0000256" key="16">
    <source>
        <dbReference type="ARBA" id="ARBA00038053"/>
    </source>
</evidence>
<evidence type="ECO:0000256" key="13">
    <source>
        <dbReference type="ARBA" id="ARBA00023316"/>
    </source>
</evidence>